<evidence type="ECO:0000259" key="11">
    <source>
        <dbReference type="PROSITE" id="PS51794"/>
    </source>
</evidence>
<evidence type="ECO:0000256" key="5">
    <source>
        <dbReference type="ARBA" id="ARBA00022695"/>
    </source>
</evidence>
<evidence type="ECO:0000313" key="13">
    <source>
        <dbReference type="Proteomes" id="UP000824124"/>
    </source>
</evidence>
<dbReference type="GO" id="GO:0106408">
    <property type="term" value="F:diadenylate cyclase activity"/>
    <property type="evidence" value="ECO:0007669"/>
    <property type="project" value="UniProtKB-EC"/>
</dbReference>
<dbReference type="InterPro" id="IPR045585">
    <property type="entry name" value="CdaA_N"/>
</dbReference>
<feature type="transmembrane region" description="Helical" evidence="10">
    <location>
        <begin position="12"/>
        <end position="33"/>
    </location>
</feature>
<dbReference type="GO" id="GO:0006171">
    <property type="term" value="P:cAMP biosynthetic process"/>
    <property type="evidence" value="ECO:0007669"/>
    <property type="project" value="InterPro"/>
</dbReference>
<keyword evidence="8 10" id="KW-1133">Transmembrane helix</keyword>
<evidence type="ECO:0000256" key="7">
    <source>
        <dbReference type="ARBA" id="ARBA00022840"/>
    </source>
</evidence>
<keyword evidence="6 10" id="KW-0547">Nucleotide-binding</keyword>
<organism evidence="12 13">
    <name type="scientific">Candidatus Avidehalobacter gallistercoris</name>
    <dbReference type="NCBI Taxonomy" id="2840694"/>
    <lineage>
        <taxon>Bacteria</taxon>
        <taxon>Bacillati</taxon>
        <taxon>Bacillota</taxon>
        <taxon>Clostridia</taxon>
        <taxon>Eubacteriales</taxon>
        <taxon>Peptococcaceae</taxon>
        <taxon>Peptococcaceae incertae sedis</taxon>
        <taxon>Candidatus Avidehalobacter</taxon>
    </lineage>
</organism>
<keyword evidence="5 10" id="KW-0548">Nucleotidyltransferase</keyword>
<accession>A0A9D1KZW7</accession>
<sequence length="283" mass="31057">MGGLQSLFQGMTLGSVISMVLDLCIVTALFYYVFMLMQGTRAVQLIKGLLVLVAAVALSGWLQLDVLGWLLSQLWSVIILALAVIFQPEIRRALEQIGRSRLYIRPFEGASADMQPVYDAVVKAAVEESKHNVGMLVVLEREIGLNNYVETGIRMDCLVSEQTLINIFVHNTPLHDGAAIIRGNRILAAACFLPLSDNPNLSMSFGTRHRSGIGLTEVSDALVVIVSEETGAISVAVEGQIYVNLDEQALRRHIEQHFAVVNSGAKQVQARFRLKRERGGKDA</sequence>
<keyword evidence="4 10" id="KW-0812">Transmembrane</keyword>
<feature type="domain" description="DAC" evidence="11">
    <location>
        <begin position="87"/>
        <end position="247"/>
    </location>
</feature>
<dbReference type="FunFam" id="3.40.1700.10:FF:000002">
    <property type="entry name" value="Diadenylate cyclase"/>
    <property type="match status" value="1"/>
</dbReference>
<comment type="caution">
    <text evidence="10">Lacks conserved residue(s) required for the propagation of feature annotation.</text>
</comment>
<dbReference type="GO" id="GO:0004016">
    <property type="term" value="F:adenylate cyclase activity"/>
    <property type="evidence" value="ECO:0007669"/>
    <property type="project" value="UniProtKB-UniRule"/>
</dbReference>
<gene>
    <name evidence="10" type="primary">dacA</name>
    <name evidence="12" type="ORF">IAB00_07480</name>
</gene>
<comment type="function">
    <text evidence="10">Catalyzes the condensation of 2 ATP molecules into cyclic di-AMP (c-di-AMP), a second messenger used to regulate differing processes in different bacteria.</text>
</comment>
<reference evidence="12" key="1">
    <citation type="submission" date="2020-10" db="EMBL/GenBank/DDBJ databases">
        <authorList>
            <person name="Gilroy R."/>
        </authorList>
    </citation>
    <scope>NUCLEOTIDE SEQUENCE</scope>
    <source>
        <strain evidence="12">2830</strain>
    </source>
</reference>
<keyword evidence="3 10" id="KW-0808">Transferase</keyword>
<dbReference type="Pfam" id="PF19293">
    <property type="entry name" value="CdaA_N"/>
    <property type="match status" value="1"/>
</dbReference>
<dbReference type="Gene3D" id="3.40.1700.10">
    <property type="entry name" value="DNA integrity scanning protein, DisA, N-terminal domain"/>
    <property type="match status" value="1"/>
</dbReference>
<evidence type="ECO:0000256" key="2">
    <source>
        <dbReference type="ARBA" id="ARBA00022475"/>
    </source>
</evidence>
<dbReference type="InterPro" id="IPR003390">
    <property type="entry name" value="DNA_integrity_scan_DisA_N"/>
</dbReference>
<protein>
    <recommendedName>
        <fullName evidence="10">Diadenylate cyclase</fullName>
        <shortName evidence="10">DAC</shortName>
        <ecNumber evidence="10">2.7.7.85</ecNumber>
    </recommendedName>
    <alternativeName>
        <fullName evidence="10">Cyclic-di-AMP synthase</fullName>
        <shortName evidence="10">c-di-AMP synthase</shortName>
    </alternativeName>
</protein>
<evidence type="ECO:0000256" key="10">
    <source>
        <dbReference type="HAMAP-Rule" id="MF_01499"/>
    </source>
</evidence>
<evidence type="ECO:0000256" key="3">
    <source>
        <dbReference type="ARBA" id="ARBA00022679"/>
    </source>
</evidence>
<feature type="transmembrane region" description="Helical" evidence="10">
    <location>
        <begin position="68"/>
        <end position="86"/>
    </location>
</feature>
<name>A0A9D1KZW7_9FIRM</name>
<dbReference type="SUPFAM" id="SSF143597">
    <property type="entry name" value="YojJ-like"/>
    <property type="match status" value="1"/>
</dbReference>
<keyword evidence="9 10" id="KW-0472">Membrane</keyword>
<dbReference type="EC" id="2.7.7.85" evidence="10"/>
<dbReference type="InterPro" id="IPR014046">
    <property type="entry name" value="C-di-AMP_synthase"/>
</dbReference>
<dbReference type="AlphaFoldDB" id="A0A9D1KZW7"/>
<dbReference type="InterPro" id="IPR036888">
    <property type="entry name" value="DNA_integrity_DisA_N_sf"/>
</dbReference>
<keyword evidence="7 10" id="KW-0067">ATP-binding</keyword>
<evidence type="ECO:0000256" key="1">
    <source>
        <dbReference type="ARBA" id="ARBA00000877"/>
    </source>
</evidence>
<dbReference type="PROSITE" id="PS51794">
    <property type="entry name" value="DAC"/>
    <property type="match status" value="1"/>
</dbReference>
<keyword evidence="2 10" id="KW-1003">Cell membrane</keyword>
<evidence type="ECO:0000256" key="9">
    <source>
        <dbReference type="ARBA" id="ARBA00023136"/>
    </source>
</evidence>
<dbReference type="EMBL" id="DVMH01000038">
    <property type="protein sequence ID" value="HIU11055.1"/>
    <property type="molecule type" value="Genomic_DNA"/>
</dbReference>
<proteinExistence type="inferred from homology"/>
<comment type="catalytic activity">
    <reaction evidence="1 10">
        <text>2 ATP = 3',3'-c-di-AMP + 2 diphosphate</text>
        <dbReference type="Rhea" id="RHEA:35655"/>
        <dbReference type="ChEBI" id="CHEBI:30616"/>
        <dbReference type="ChEBI" id="CHEBI:33019"/>
        <dbReference type="ChEBI" id="CHEBI:71500"/>
        <dbReference type="EC" id="2.7.7.85"/>
    </reaction>
</comment>
<dbReference type="HAMAP" id="MF_01499">
    <property type="entry name" value="DacA"/>
    <property type="match status" value="1"/>
</dbReference>
<evidence type="ECO:0000256" key="4">
    <source>
        <dbReference type="ARBA" id="ARBA00022692"/>
    </source>
</evidence>
<dbReference type="GO" id="GO:0005524">
    <property type="term" value="F:ATP binding"/>
    <property type="evidence" value="ECO:0007669"/>
    <property type="project" value="UniProtKB-UniRule"/>
</dbReference>
<dbReference type="PANTHER" id="PTHR34185">
    <property type="entry name" value="DIADENYLATE CYCLASE"/>
    <property type="match status" value="1"/>
</dbReference>
<comment type="subunit">
    <text evidence="10">Probably a homodimer.</text>
</comment>
<comment type="caution">
    <text evidence="12">The sequence shown here is derived from an EMBL/GenBank/DDBJ whole genome shotgun (WGS) entry which is preliminary data.</text>
</comment>
<dbReference type="InterPro" id="IPR050338">
    <property type="entry name" value="DisA"/>
</dbReference>
<feature type="transmembrane region" description="Helical" evidence="10">
    <location>
        <begin position="45"/>
        <end position="62"/>
    </location>
</feature>
<evidence type="ECO:0000256" key="6">
    <source>
        <dbReference type="ARBA" id="ARBA00022741"/>
    </source>
</evidence>
<dbReference type="NCBIfam" id="TIGR00159">
    <property type="entry name" value="diadenylate cyclase CdaA"/>
    <property type="match status" value="1"/>
</dbReference>
<dbReference type="Proteomes" id="UP000824124">
    <property type="component" value="Unassembled WGS sequence"/>
</dbReference>
<dbReference type="Pfam" id="PF02457">
    <property type="entry name" value="DAC"/>
    <property type="match status" value="1"/>
</dbReference>
<dbReference type="PIRSF" id="PIRSF004793">
    <property type="entry name" value="UCP004793"/>
    <property type="match status" value="1"/>
</dbReference>
<evidence type="ECO:0000256" key="8">
    <source>
        <dbReference type="ARBA" id="ARBA00022989"/>
    </source>
</evidence>
<comment type="similarity">
    <text evidence="10">Belongs to the adenylate cyclase family. DacA/CdaA subfamily.</text>
</comment>
<dbReference type="PANTHER" id="PTHR34185:SF1">
    <property type="entry name" value="DIADENYLATE CYCLASE"/>
    <property type="match status" value="1"/>
</dbReference>
<reference evidence="12" key="2">
    <citation type="journal article" date="2021" name="PeerJ">
        <title>Extensive microbial diversity within the chicken gut microbiome revealed by metagenomics and culture.</title>
        <authorList>
            <person name="Gilroy R."/>
            <person name="Ravi A."/>
            <person name="Getino M."/>
            <person name="Pursley I."/>
            <person name="Horton D.L."/>
            <person name="Alikhan N.F."/>
            <person name="Baker D."/>
            <person name="Gharbi K."/>
            <person name="Hall N."/>
            <person name="Watson M."/>
            <person name="Adriaenssens E.M."/>
            <person name="Foster-Nyarko E."/>
            <person name="Jarju S."/>
            <person name="Secka A."/>
            <person name="Antonio M."/>
            <person name="Oren A."/>
            <person name="Chaudhuri R.R."/>
            <person name="La Ragione R."/>
            <person name="Hildebrand F."/>
            <person name="Pallen M.J."/>
        </authorList>
    </citation>
    <scope>NUCLEOTIDE SEQUENCE</scope>
    <source>
        <strain evidence="12">2830</strain>
    </source>
</reference>
<evidence type="ECO:0000313" key="12">
    <source>
        <dbReference type="EMBL" id="HIU11055.1"/>
    </source>
</evidence>
<dbReference type="InterPro" id="IPR034701">
    <property type="entry name" value="CdaA"/>
</dbReference>